<gene>
    <name evidence="1" type="ORF">EPI10_031581</name>
</gene>
<dbReference type="AlphaFoldDB" id="A0A5B6X450"/>
<evidence type="ECO:0000313" key="1">
    <source>
        <dbReference type="EMBL" id="KAA3487775.1"/>
    </source>
</evidence>
<protein>
    <recommendedName>
        <fullName evidence="3">Gag-asp_proteas domain-containing protein</fullName>
    </recommendedName>
</protein>
<sequence length="262" mass="28904">MPTEDPHLQLRLFMESLSLVKLVATHFNYNMARVGRALRIEVLPSSKNGAFEWHIVNLRSTRPETSASVSSISSMLKNFTANEFNTVAIQPPNQFENIACVYSGEGHLIKNCPSNPESVYYMGSQNQNKGKEHCKVVTLRSGRTLKPNTVEAEEEPADAQDKVEDILFKNRRLGEFETVALTKECSAFLQDKLPLKMKDPGCFTITCNIGASYCGKALCDLGASMNLMPLSVFGKLGIGEVRPTTVTLHLADISLAHPEGKI</sequence>
<dbReference type="PANTHER" id="PTHR33067:SF39">
    <property type="entry name" value="TRANSCRIPTION FACTOR INTERACTOR AND REGULATOR CCHC(ZN) FAMILY"/>
    <property type="match status" value="1"/>
</dbReference>
<keyword evidence="2" id="KW-1185">Reference proteome</keyword>
<evidence type="ECO:0008006" key="3">
    <source>
        <dbReference type="Google" id="ProtNLM"/>
    </source>
</evidence>
<dbReference type="InterPro" id="IPR021109">
    <property type="entry name" value="Peptidase_aspartic_dom_sf"/>
</dbReference>
<accession>A0A5B6X450</accession>
<dbReference type="EMBL" id="SMMG02000001">
    <property type="protein sequence ID" value="KAA3487775.1"/>
    <property type="molecule type" value="Genomic_DNA"/>
</dbReference>
<organism evidence="1 2">
    <name type="scientific">Gossypium australe</name>
    <dbReference type="NCBI Taxonomy" id="47621"/>
    <lineage>
        <taxon>Eukaryota</taxon>
        <taxon>Viridiplantae</taxon>
        <taxon>Streptophyta</taxon>
        <taxon>Embryophyta</taxon>
        <taxon>Tracheophyta</taxon>
        <taxon>Spermatophyta</taxon>
        <taxon>Magnoliopsida</taxon>
        <taxon>eudicotyledons</taxon>
        <taxon>Gunneridae</taxon>
        <taxon>Pentapetalae</taxon>
        <taxon>rosids</taxon>
        <taxon>malvids</taxon>
        <taxon>Malvales</taxon>
        <taxon>Malvaceae</taxon>
        <taxon>Malvoideae</taxon>
        <taxon>Gossypium</taxon>
    </lineage>
</organism>
<dbReference type="Proteomes" id="UP000325315">
    <property type="component" value="Unassembled WGS sequence"/>
</dbReference>
<comment type="caution">
    <text evidence="1">The sequence shown here is derived from an EMBL/GenBank/DDBJ whole genome shotgun (WGS) entry which is preliminary data.</text>
</comment>
<name>A0A5B6X450_9ROSI</name>
<dbReference type="Gene3D" id="2.40.70.10">
    <property type="entry name" value="Acid Proteases"/>
    <property type="match status" value="1"/>
</dbReference>
<reference evidence="2" key="1">
    <citation type="journal article" date="2019" name="Plant Biotechnol. J.">
        <title>Genome sequencing of the Australian wild diploid species Gossypium australe highlights disease resistance and delayed gland morphogenesis.</title>
        <authorList>
            <person name="Cai Y."/>
            <person name="Cai X."/>
            <person name="Wang Q."/>
            <person name="Wang P."/>
            <person name="Zhang Y."/>
            <person name="Cai C."/>
            <person name="Xu Y."/>
            <person name="Wang K."/>
            <person name="Zhou Z."/>
            <person name="Wang C."/>
            <person name="Geng S."/>
            <person name="Li B."/>
            <person name="Dong Q."/>
            <person name="Hou Y."/>
            <person name="Wang H."/>
            <person name="Ai P."/>
            <person name="Liu Z."/>
            <person name="Yi F."/>
            <person name="Sun M."/>
            <person name="An G."/>
            <person name="Cheng J."/>
            <person name="Zhang Y."/>
            <person name="Shi Q."/>
            <person name="Xie Y."/>
            <person name="Shi X."/>
            <person name="Chang Y."/>
            <person name="Huang F."/>
            <person name="Chen Y."/>
            <person name="Hong S."/>
            <person name="Mi L."/>
            <person name="Sun Q."/>
            <person name="Zhang L."/>
            <person name="Zhou B."/>
            <person name="Peng R."/>
            <person name="Zhang X."/>
            <person name="Liu F."/>
        </authorList>
    </citation>
    <scope>NUCLEOTIDE SEQUENCE [LARGE SCALE GENOMIC DNA]</scope>
    <source>
        <strain evidence="2">cv. PA1801</strain>
    </source>
</reference>
<proteinExistence type="predicted"/>
<dbReference type="PANTHER" id="PTHR33067">
    <property type="entry name" value="RNA-DIRECTED DNA POLYMERASE-RELATED"/>
    <property type="match status" value="1"/>
</dbReference>
<evidence type="ECO:0000313" key="2">
    <source>
        <dbReference type="Proteomes" id="UP000325315"/>
    </source>
</evidence>